<gene>
    <name evidence="2" type="ORF">DBZ45_15805</name>
</gene>
<dbReference type="Proteomes" id="UP000249166">
    <property type="component" value="Unassembled WGS sequence"/>
</dbReference>
<protein>
    <submittedName>
        <fullName evidence="2">Amidohydrolase</fullName>
    </submittedName>
</protein>
<feature type="domain" description="Amidohydrolase 3" evidence="1">
    <location>
        <begin position="61"/>
        <end position="507"/>
    </location>
</feature>
<accession>A0A328HH29</accession>
<dbReference type="OrthoDB" id="3238066at2"/>
<organism evidence="2 3">
    <name type="scientific">Arthrobacter globiformis</name>
    <dbReference type="NCBI Taxonomy" id="1665"/>
    <lineage>
        <taxon>Bacteria</taxon>
        <taxon>Bacillati</taxon>
        <taxon>Actinomycetota</taxon>
        <taxon>Actinomycetes</taxon>
        <taxon>Micrococcales</taxon>
        <taxon>Micrococcaceae</taxon>
        <taxon>Arthrobacter</taxon>
    </lineage>
</organism>
<evidence type="ECO:0000313" key="2">
    <source>
        <dbReference type="EMBL" id="RAM36383.1"/>
    </source>
</evidence>
<dbReference type="Gene3D" id="2.30.40.10">
    <property type="entry name" value="Urease, subunit C, domain 1"/>
    <property type="match status" value="1"/>
</dbReference>
<sequence>MADAPARPQEGTGPSKVTLYRNGSVYTAADPFATAMLVDGDTIAWVGSEQAAASIADSSMDIIDLRGALVAPGFVDSHAHLTETGIALDSLQLGGVRSARELLDAVAASGGDGAVLGHGWDESRWDNPTLPDAGELERAAAGRPVYLSRVDVHSALVSPSLIASAGLAELDGYAPGGHVRRHAHSAARQATRRLSSAALQEYQRRTLDEAAANGYVALAEMGAPKISSVEDLRVAAGWNDAAGSRPAPEVLPYWGQLTPTAADAEALLAELGVRVRGFAGDLNIDGSIGSRTASLREPYADAPEESGTTYLSVADAAAHLAACSVLGIQGGFHVIGDAGLDAALQALEEAAAEVGEQRVRAAGHRFEHVEMADADAIARLAKYSVTVSAQPVFDAAWGGQGRLYEQRLGTRSRGMNPFASFYSAGVPICFGSDTPVTPLRPWSSVRACLEHHDADQRISARAAFLGHTRAGWRAARYENPMAGQLVPGAPATFAVWEVDELMVQVADGRVQSWSTDPRARTPLLPALDTGTDPRCLQTVRNGLELFSARALRA</sequence>
<evidence type="ECO:0000313" key="3">
    <source>
        <dbReference type="Proteomes" id="UP000249166"/>
    </source>
</evidence>
<name>A0A328HH29_ARTGO</name>
<dbReference type="RefSeq" id="WP_111904821.1">
    <property type="nucleotide sequence ID" value="NZ_QLNP01000095.1"/>
</dbReference>
<comment type="caution">
    <text evidence="2">The sequence shown here is derived from an EMBL/GenBank/DDBJ whole genome shotgun (WGS) entry which is preliminary data.</text>
</comment>
<dbReference type="EMBL" id="QLNP01000095">
    <property type="protein sequence ID" value="RAM36383.1"/>
    <property type="molecule type" value="Genomic_DNA"/>
</dbReference>
<dbReference type="InterPro" id="IPR013108">
    <property type="entry name" value="Amidohydro_3"/>
</dbReference>
<evidence type="ECO:0000259" key="1">
    <source>
        <dbReference type="Pfam" id="PF07969"/>
    </source>
</evidence>
<dbReference type="SUPFAM" id="SSF51556">
    <property type="entry name" value="Metallo-dependent hydrolases"/>
    <property type="match status" value="1"/>
</dbReference>
<dbReference type="PANTHER" id="PTHR22642">
    <property type="entry name" value="IMIDAZOLONEPROPIONASE"/>
    <property type="match status" value="1"/>
</dbReference>
<dbReference type="InterPro" id="IPR011059">
    <property type="entry name" value="Metal-dep_hydrolase_composite"/>
</dbReference>
<dbReference type="Gene3D" id="3.20.20.140">
    <property type="entry name" value="Metal-dependent hydrolases"/>
    <property type="match status" value="1"/>
</dbReference>
<dbReference type="InterPro" id="IPR032466">
    <property type="entry name" value="Metal_Hydrolase"/>
</dbReference>
<proteinExistence type="predicted"/>
<dbReference type="SUPFAM" id="SSF51338">
    <property type="entry name" value="Composite domain of metallo-dependent hydrolases"/>
    <property type="match status" value="1"/>
</dbReference>
<dbReference type="Gene3D" id="3.10.310.70">
    <property type="match status" value="1"/>
</dbReference>
<dbReference type="PANTHER" id="PTHR22642:SF2">
    <property type="entry name" value="PROTEIN LONG AFTER FAR-RED 3"/>
    <property type="match status" value="1"/>
</dbReference>
<reference evidence="2 3" key="1">
    <citation type="submission" date="2018-04" db="EMBL/GenBank/DDBJ databases">
        <title>Bacteria isolated from cave deposits of Manipur.</title>
        <authorList>
            <person name="Sahoo D."/>
            <person name="Sarangthem I."/>
            <person name="Nandeibam J."/>
        </authorList>
    </citation>
    <scope>NUCLEOTIDE SEQUENCE [LARGE SCALE GENOMIC DNA]</scope>
    <source>
        <strain evidence="3">mrc11</strain>
    </source>
</reference>
<dbReference type="GO" id="GO:0016810">
    <property type="term" value="F:hydrolase activity, acting on carbon-nitrogen (but not peptide) bonds"/>
    <property type="evidence" value="ECO:0007669"/>
    <property type="project" value="InterPro"/>
</dbReference>
<keyword evidence="2" id="KW-0378">Hydrolase</keyword>
<dbReference type="AlphaFoldDB" id="A0A328HH29"/>
<dbReference type="Pfam" id="PF07969">
    <property type="entry name" value="Amidohydro_3"/>
    <property type="match status" value="1"/>
</dbReference>